<comment type="catalytic activity">
    <reaction evidence="5">
        <text>a sn-glycero-3-phosphodiester + H2O = an alcohol + sn-glycerol 3-phosphate + H(+)</text>
        <dbReference type="Rhea" id="RHEA:12969"/>
        <dbReference type="ChEBI" id="CHEBI:15377"/>
        <dbReference type="ChEBI" id="CHEBI:15378"/>
        <dbReference type="ChEBI" id="CHEBI:30879"/>
        <dbReference type="ChEBI" id="CHEBI:57597"/>
        <dbReference type="ChEBI" id="CHEBI:83408"/>
        <dbReference type="EC" id="3.1.4.46"/>
    </reaction>
</comment>
<evidence type="ECO:0000256" key="1">
    <source>
        <dbReference type="ARBA" id="ARBA00012247"/>
    </source>
</evidence>
<gene>
    <name evidence="7" type="ORF">ZIOFF_042156</name>
</gene>
<dbReference type="PROSITE" id="PS51704">
    <property type="entry name" value="GP_PDE"/>
    <property type="match status" value="1"/>
</dbReference>
<evidence type="ECO:0000313" key="8">
    <source>
        <dbReference type="Proteomes" id="UP000734854"/>
    </source>
</evidence>
<dbReference type="PANTHER" id="PTHR43620:SF44">
    <property type="entry name" value="GLYCEROPHOSPHODIESTER PHOSPHODIESTERASE GDPDL6-RELATED"/>
    <property type="match status" value="1"/>
</dbReference>
<evidence type="ECO:0000256" key="4">
    <source>
        <dbReference type="ARBA" id="ARBA00022801"/>
    </source>
</evidence>
<evidence type="ECO:0000256" key="3">
    <source>
        <dbReference type="ARBA" id="ARBA00022798"/>
    </source>
</evidence>
<dbReference type="GO" id="GO:0006629">
    <property type="term" value="P:lipid metabolic process"/>
    <property type="evidence" value="ECO:0007669"/>
    <property type="project" value="InterPro"/>
</dbReference>
<sequence length="354" mass="38039">MVEDVAGLHPSQYWINVHFIDNSNFSVDGVLADFPSTASSPISCLAHNNKRTRPGKDRALITTHNGASGIYVGSTNLAYQQAFEDGADVIDCSIQMSIDGVAFCLESADLMGHTTTVKTFMPQATLVPVIQKSNRIFSFDLSWSNIQSLKRKKLSSFILELTSLLFASGMTRNLAVKNEGNFMTRNEFLNFAKNSTISGILINIRGRNGISKCLMAHLASKIGLEIVDVVSSALLNVSFDKQPNKQVFIQYRRGVDGIVTDFPTTAAAYCKPIEPSALIALVPPEPLLPAEAPAPALQVSDIQDPALLPVAGLWEISTAIAPPTTTPSSSQSTNVASIALSLGSELSSMSLSYQ</sequence>
<dbReference type="Gene3D" id="3.20.20.190">
    <property type="entry name" value="Phosphatidylinositol (PI) phosphodiesterase"/>
    <property type="match status" value="1"/>
</dbReference>
<keyword evidence="2" id="KW-0732">Signal</keyword>
<keyword evidence="8" id="KW-1185">Reference proteome</keyword>
<accession>A0A8J5GEL9</accession>
<dbReference type="EMBL" id="JACMSC010000011">
    <property type="protein sequence ID" value="KAG6502267.1"/>
    <property type="molecule type" value="Genomic_DNA"/>
</dbReference>
<dbReference type="Proteomes" id="UP000734854">
    <property type="component" value="Unassembled WGS sequence"/>
</dbReference>
<name>A0A8J5GEL9_ZINOF</name>
<dbReference type="PANTHER" id="PTHR43620">
    <property type="entry name" value="GLYCEROPHOSPHORYL DIESTER PHOSPHODIESTERASE"/>
    <property type="match status" value="1"/>
</dbReference>
<feature type="domain" description="GP-PDE" evidence="6">
    <location>
        <begin position="59"/>
        <end position="354"/>
    </location>
</feature>
<reference evidence="7 8" key="1">
    <citation type="submission" date="2020-08" db="EMBL/GenBank/DDBJ databases">
        <title>Plant Genome Project.</title>
        <authorList>
            <person name="Zhang R.-G."/>
        </authorList>
    </citation>
    <scope>NUCLEOTIDE SEQUENCE [LARGE SCALE GENOMIC DNA]</scope>
    <source>
        <tissue evidence="7">Rhizome</tissue>
    </source>
</reference>
<dbReference type="InterPro" id="IPR030395">
    <property type="entry name" value="GP_PDE_dom"/>
</dbReference>
<comment type="caution">
    <text evidence="7">The sequence shown here is derived from an EMBL/GenBank/DDBJ whole genome shotgun (WGS) entry which is preliminary data.</text>
</comment>
<keyword evidence="3" id="KW-0319">Glycerol metabolism</keyword>
<dbReference type="EC" id="3.1.4.46" evidence="1"/>
<dbReference type="InterPro" id="IPR017946">
    <property type="entry name" value="PLC-like_Pdiesterase_TIM-brl"/>
</dbReference>
<dbReference type="AlphaFoldDB" id="A0A8J5GEL9"/>
<dbReference type="Pfam" id="PF03009">
    <property type="entry name" value="GDPD"/>
    <property type="match status" value="1"/>
</dbReference>
<evidence type="ECO:0000256" key="2">
    <source>
        <dbReference type="ARBA" id="ARBA00022729"/>
    </source>
</evidence>
<keyword evidence="4" id="KW-0378">Hydrolase</keyword>
<organism evidence="7 8">
    <name type="scientific">Zingiber officinale</name>
    <name type="common">Ginger</name>
    <name type="synonym">Amomum zingiber</name>
    <dbReference type="NCBI Taxonomy" id="94328"/>
    <lineage>
        <taxon>Eukaryota</taxon>
        <taxon>Viridiplantae</taxon>
        <taxon>Streptophyta</taxon>
        <taxon>Embryophyta</taxon>
        <taxon>Tracheophyta</taxon>
        <taxon>Spermatophyta</taxon>
        <taxon>Magnoliopsida</taxon>
        <taxon>Liliopsida</taxon>
        <taxon>Zingiberales</taxon>
        <taxon>Zingiberaceae</taxon>
        <taxon>Zingiber</taxon>
    </lineage>
</organism>
<evidence type="ECO:0000313" key="7">
    <source>
        <dbReference type="EMBL" id="KAG6502267.1"/>
    </source>
</evidence>
<evidence type="ECO:0000256" key="5">
    <source>
        <dbReference type="ARBA" id="ARBA00047512"/>
    </source>
</evidence>
<dbReference type="GO" id="GO:0008889">
    <property type="term" value="F:glycerophosphodiester phosphodiesterase activity"/>
    <property type="evidence" value="ECO:0007669"/>
    <property type="project" value="UniProtKB-EC"/>
</dbReference>
<dbReference type="SUPFAM" id="SSF51695">
    <property type="entry name" value="PLC-like phosphodiesterases"/>
    <property type="match status" value="1"/>
</dbReference>
<protein>
    <recommendedName>
        <fullName evidence="1">glycerophosphodiester phosphodiesterase</fullName>
        <ecNumber evidence="1">3.1.4.46</ecNumber>
    </recommendedName>
</protein>
<evidence type="ECO:0000259" key="6">
    <source>
        <dbReference type="PROSITE" id="PS51704"/>
    </source>
</evidence>
<proteinExistence type="predicted"/>
<dbReference type="GO" id="GO:0006071">
    <property type="term" value="P:glycerol metabolic process"/>
    <property type="evidence" value="ECO:0007669"/>
    <property type="project" value="UniProtKB-KW"/>
</dbReference>